<dbReference type="PANTHER" id="PTHR32166:SF122">
    <property type="entry name" value="OS09G0499600 PROTEIN"/>
    <property type="match status" value="1"/>
</dbReference>
<proteinExistence type="predicted"/>
<feature type="compositionally biased region" description="Polar residues" evidence="1">
    <location>
        <begin position="84"/>
        <end position="95"/>
    </location>
</feature>
<feature type="region of interest" description="Disordered" evidence="1">
    <location>
        <begin position="1"/>
        <end position="25"/>
    </location>
</feature>
<dbReference type="PANTHER" id="PTHR32166">
    <property type="entry name" value="OSJNBA0013A04.12 PROTEIN"/>
    <property type="match status" value="1"/>
</dbReference>
<reference evidence="4" key="1">
    <citation type="submission" date="2019-03" db="EMBL/GenBank/DDBJ databases">
        <authorList>
            <person name="Mank J."/>
            <person name="Almeida P."/>
        </authorList>
    </citation>
    <scope>NUCLEOTIDE SEQUENCE</scope>
    <source>
        <strain evidence="4">78183</strain>
    </source>
</reference>
<feature type="compositionally biased region" description="Basic residues" evidence="1">
    <location>
        <begin position="65"/>
        <end position="80"/>
    </location>
</feature>
<dbReference type="AlphaFoldDB" id="A0A6N2KDR5"/>
<evidence type="ECO:0000313" key="4">
    <source>
        <dbReference type="EMBL" id="VFU26511.1"/>
    </source>
</evidence>
<gene>
    <name evidence="4" type="ORF">SVIM_LOCUS71214</name>
</gene>
<dbReference type="SUPFAM" id="SSF53098">
    <property type="entry name" value="Ribonuclease H-like"/>
    <property type="match status" value="1"/>
</dbReference>
<name>A0A6N2KDR5_SALVM</name>
<sequence length="695" mass="79649">MAENSSSGGSSIASTPARSDDPAWAHGQVIVGANVYCNKQINGGGHKKVEEGDNDNPNSSDMSSQKKRKLTMTSATRKKMISFPSRTTPGSQPSIKSAMASKEREHNAKKAIARWWFDANVPFNAANSYYYQPMIDAITSMRPGFKGPSFHDLRGPLLKDTVHDVNEYLLEIKADWKLYGCSIMVDGWSNRRNVPIVNFLAYSSRGTIFLKSVDTSGLQKDKETLLEMFDEVVKEVGQENIVQFVSDNESAFKAAGKALQQRYDTFFWSPCAAHCIDLMLENICDPRYFPMIDETIKSARNITKFIYNHAWVLALMRKEFTNGNDLCRPGITRFATHFLSIQCLLKFKNELRQMFTCTKWVESNHGKSRVGKEIAAIVLQDKDFWPRCQHIVKVSEPLVRVLRLVDSEEKPSMGYLYEAMDKAKEAIKTRLQNRVSQYGPYIRVIDARWEKQLHSPLHAAGCFLNPGIYFRLSFSKQMEVTRGLIIAIIRLVPDCDIQDIISCQLEEYKKATGDFGMALAIHQREKLNPVAWWEQFGNDTQELQKFAIRVLSQCCSATGCERNWSVFEFIHSKRRNRLEHKRLNDLVFVRYNLRIQQRNLSKPRDALDPISLDNIDLLNEWICEEPNLLVGEDISWENIEAPLSTLNLEDEEICFNEENELGGNDQLLECINDDFPYIPPQEQDPYFYINDVEDV</sequence>
<dbReference type="GO" id="GO:0046983">
    <property type="term" value="F:protein dimerization activity"/>
    <property type="evidence" value="ECO:0007669"/>
    <property type="project" value="InterPro"/>
</dbReference>
<feature type="domain" description="HAT C-terminal dimerisation" evidence="3">
    <location>
        <begin position="513"/>
        <end position="593"/>
    </location>
</feature>
<accession>A0A6N2KDR5</accession>
<dbReference type="EMBL" id="CAADRP010000313">
    <property type="protein sequence ID" value="VFU26511.1"/>
    <property type="molecule type" value="Genomic_DNA"/>
</dbReference>
<feature type="region of interest" description="Disordered" evidence="1">
    <location>
        <begin position="41"/>
        <end position="95"/>
    </location>
</feature>
<evidence type="ECO:0000259" key="2">
    <source>
        <dbReference type="Pfam" id="PF04937"/>
    </source>
</evidence>
<dbReference type="InterPro" id="IPR008906">
    <property type="entry name" value="HATC_C_dom"/>
</dbReference>
<dbReference type="Pfam" id="PF05699">
    <property type="entry name" value="Dimer_Tnp_hAT"/>
    <property type="match status" value="1"/>
</dbReference>
<dbReference type="InterPro" id="IPR007021">
    <property type="entry name" value="DUF659"/>
</dbReference>
<feature type="domain" description="DUF659" evidence="2">
    <location>
        <begin position="148"/>
        <end position="302"/>
    </location>
</feature>
<dbReference type="InterPro" id="IPR012337">
    <property type="entry name" value="RNaseH-like_sf"/>
</dbReference>
<feature type="compositionally biased region" description="Low complexity" evidence="1">
    <location>
        <begin position="1"/>
        <end position="11"/>
    </location>
</feature>
<organism evidence="4">
    <name type="scientific">Salix viminalis</name>
    <name type="common">Common osier</name>
    <name type="synonym">Basket willow</name>
    <dbReference type="NCBI Taxonomy" id="40686"/>
    <lineage>
        <taxon>Eukaryota</taxon>
        <taxon>Viridiplantae</taxon>
        <taxon>Streptophyta</taxon>
        <taxon>Embryophyta</taxon>
        <taxon>Tracheophyta</taxon>
        <taxon>Spermatophyta</taxon>
        <taxon>Magnoliopsida</taxon>
        <taxon>eudicotyledons</taxon>
        <taxon>Gunneridae</taxon>
        <taxon>Pentapetalae</taxon>
        <taxon>rosids</taxon>
        <taxon>fabids</taxon>
        <taxon>Malpighiales</taxon>
        <taxon>Salicaceae</taxon>
        <taxon>Saliceae</taxon>
        <taxon>Salix</taxon>
    </lineage>
</organism>
<dbReference type="Pfam" id="PF04937">
    <property type="entry name" value="DUF659"/>
    <property type="match status" value="1"/>
</dbReference>
<evidence type="ECO:0008006" key="5">
    <source>
        <dbReference type="Google" id="ProtNLM"/>
    </source>
</evidence>
<evidence type="ECO:0000259" key="3">
    <source>
        <dbReference type="Pfam" id="PF05699"/>
    </source>
</evidence>
<protein>
    <recommendedName>
        <fullName evidence="5">DUF659 domain-containing protein</fullName>
    </recommendedName>
</protein>
<evidence type="ECO:0000256" key="1">
    <source>
        <dbReference type="SAM" id="MobiDB-lite"/>
    </source>
</evidence>